<dbReference type="InterPro" id="IPR027948">
    <property type="entry name" value="DUF4436"/>
</dbReference>
<dbReference type="Pfam" id="PF14494">
    <property type="entry name" value="DUF4436"/>
    <property type="match status" value="1"/>
</dbReference>
<feature type="transmembrane region" description="Helical" evidence="2">
    <location>
        <begin position="452"/>
        <end position="473"/>
    </location>
</feature>
<accession>A0A835WVT0</accession>
<evidence type="ECO:0000313" key="4">
    <source>
        <dbReference type="Proteomes" id="UP000613740"/>
    </source>
</evidence>
<evidence type="ECO:0000256" key="1">
    <source>
        <dbReference type="SAM" id="MobiDB-lite"/>
    </source>
</evidence>
<gene>
    <name evidence="3" type="ORF">HYH02_001137</name>
</gene>
<feature type="region of interest" description="Disordered" evidence="1">
    <location>
        <begin position="532"/>
        <end position="625"/>
    </location>
</feature>
<evidence type="ECO:0000313" key="3">
    <source>
        <dbReference type="EMBL" id="KAG2454098.1"/>
    </source>
</evidence>
<keyword evidence="2" id="KW-0812">Transmembrane</keyword>
<organism evidence="3 4">
    <name type="scientific">Chlamydomonas schloesseri</name>
    <dbReference type="NCBI Taxonomy" id="2026947"/>
    <lineage>
        <taxon>Eukaryota</taxon>
        <taxon>Viridiplantae</taxon>
        <taxon>Chlorophyta</taxon>
        <taxon>core chlorophytes</taxon>
        <taxon>Chlorophyceae</taxon>
        <taxon>CS clade</taxon>
        <taxon>Chlamydomonadales</taxon>
        <taxon>Chlamydomonadaceae</taxon>
        <taxon>Chlamydomonas</taxon>
    </lineage>
</organism>
<keyword evidence="4" id="KW-1185">Reference proteome</keyword>
<dbReference type="EMBL" id="JAEHOD010000002">
    <property type="protein sequence ID" value="KAG2454098.1"/>
    <property type="molecule type" value="Genomic_DNA"/>
</dbReference>
<dbReference type="AlphaFoldDB" id="A0A835WVT0"/>
<feature type="compositionally biased region" description="Gly residues" evidence="1">
    <location>
        <begin position="567"/>
        <end position="581"/>
    </location>
</feature>
<evidence type="ECO:0000256" key="2">
    <source>
        <dbReference type="SAM" id="Phobius"/>
    </source>
</evidence>
<dbReference type="PANTHER" id="PTHR37330">
    <property type="entry name" value="CONSERVED TRANSMEMBRANE PROTEIN-RELATED"/>
    <property type="match status" value="1"/>
</dbReference>
<sequence length="652" mass="70342">MEADSSKRPAGSTAAAPALGGCIVTIGDIAPTILAELKPPKPPAPAPAAKPPVATGVKPRGLLMPVVALMIMIIPLIGLCLPVYLTSAKLREAERDSQAFACHLYTVNNPSPLATEALKTLTFPPGLSMGIPLYGAWLGWAITEAIADMYPDSAELRTAVDGTRNNFTALEPTYFSELQKNCSEIGEYVWGGKQLTKQRRSGGNSLHYIDADVEPAMRYLVQRQRQPLAPRHDNETGQLLEPDEYGIALVAAINSTLVALDVNTNAATMSFELRALSYNNEFKVVDERGRVSMPGVSIKSDVVSAIGAGDLTMKTGDRAASRPVATVLTPIRGMYYYPFDSYYVDVRIQSYLLGPDGARLPLAVIVSQRNLVTGWVQQVSMVKNVFDNYNVWWLDPSENAGSDVLVGYRIHVQRSNFVKFFACLVLIVMWTLTAAALTYAVDLNFLRPRNAMMMECTMMITLLFAMGNIRNVMPGIPGIGVGIDQYGYIWIMILLMAAATTMLGKLTCQYVHPLPTLYDRLVRNECYTEWRKKEDDKEKKAKEEAEKKKQEEAEKKQKEAEGKKLGEAGGSGNGSGSGGSGSFDAKAAGSTTSTLATPRAQVTQVTEGTGSAGALGTARSGSGSVQLQLQGRVSLRKQGDGGMDATVCGGVI</sequence>
<feature type="compositionally biased region" description="Basic and acidic residues" evidence="1">
    <location>
        <begin position="532"/>
        <end position="566"/>
    </location>
</feature>
<dbReference type="PANTHER" id="PTHR37330:SF1">
    <property type="entry name" value="CONSERVED TRANSMEMBRANE PROTEIN-RELATED"/>
    <property type="match status" value="1"/>
</dbReference>
<feature type="transmembrane region" description="Helical" evidence="2">
    <location>
        <begin position="485"/>
        <end position="504"/>
    </location>
</feature>
<proteinExistence type="predicted"/>
<feature type="transmembrane region" description="Helical" evidence="2">
    <location>
        <begin position="417"/>
        <end position="440"/>
    </location>
</feature>
<dbReference type="PROSITE" id="PS51257">
    <property type="entry name" value="PROKAR_LIPOPROTEIN"/>
    <property type="match status" value="1"/>
</dbReference>
<keyword evidence="2" id="KW-1133">Transmembrane helix</keyword>
<protein>
    <submittedName>
        <fullName evidence="3">Uncharacterized protein</fullName>
    </submittedName>
</protein>
<feature type="transmembrane region" description="Helical" evidence="2">
    <location>
        <begin position="62"/>
        <end position="85"/>
    </location>
</feature>
<feature type="compositionally biased region" description="Polar residues" evidence="1">
    <location>
        <begin position="591"/>
        <end position="609"/>
    </location>
</feature>
<dbReference type="OrthoDB" id="2923771at2759"/>
<comment type="caution">
    <text evidence="3">The sequence shown here is derived from an EMBL/GenBank/DDBJ whole genome shotgun (WGS) entry which is preliminary data.</text>
</comment>
<name>A0A835WVT0_9CHLO</name>
<dbReference type="Proteomes" id="UP000613740">
    <property type="component" value="Unassembled WGS sequence"/>
</dbReference>
<keyword evidence="2" id="KW-0472">Membrane</keyword>
<reference evidence="3" key="1">
    <citation type="journal article" date="2020" name="bioRxiv">
        <title>Comparative genomics of Chlamydomonas.</title>
        <authorList>
            <person name="Craig R.J."/>
            <person name="Hasan A.R."/>
            <person name="Ness R.W."/>
            <person name="Keightley P.D."/>
        </authorList>
    </citation>
    <scope>NUCLEOTIDE SEQUENCE</scope>
    <source>
        <strain evidence="3">CCAP 11/173</strain>
    </source>
</reference>